<dbReference type="InterPro" id="IPR032710">
    <property type="entry name" value="NTF2-like_dom_sf"/>
</dbReference>
<dbReference type="InterPro" id="IPR037401">
    <property type="entry name" value="SnoaL-like"/>
</dbReference>
<dbReference type="Pfam" id="PF12680">
    <property type="entry name" value="SnoaL_2"/>
    <property type="match status" value="1"/>
</dbReference>
<proteinExistence type="predicted"/>
<protein>
    <submittedName>
        <fullName evidence="2">Nuclear transport factor 2 family protein</fullName>
    </submittedName>
</protein>
<gene>
    <name evidence="2" type="ORF">FPZ47_21280</name>
</gene>
<dbReference type="SUPFAM" id="SSF54427">
    <property type="entry name" value="NTF2-like"/>
    <property type="match status" value="1"/>
</dbReference>
<feature type="domain" description="SnoaL-like" evidence="1">
    <location>
        <begin position="2"/>
        <end position="99"/>
    </location>
</feature>
<keyword evidence="3" id="KW-1185">Reference proteome</keyword>
<evidence type="ECO:0000313" key="2">
    <source>
        <dbReference type="EMBL" id="TVS84727.1"/>
    </source>
</evidence>
<dbReference type="AlphaFoldDB" id="A0A557XGF6"/>
<evidence type="ECO:0000313" key="3">
    <source>
        <dbReference type="Proteomes" id="UP000320513"/>
    </source>
</evidence>
<accession>A0A557XGF6</accession>
<sequence>MIERWIEILDTGRTDELRDLLTADAVFRSPAVFTPQEGRDKAVAYLAAAAKLFAGNGFRYVEKWYGEHSAVLEFVAEVDGIHVNGIDMIHWNDDGRITSVKVMLRPLKALQVVIPEMGRLLQQAQG</sequence>
<dbReference type="OrthoDB" id="1163083at2"/>
<evidence type="ECO:0000259" key="1">
    <source>
        <dbReference type="Pfam" id="PF12680"/>
    </source>
</evidence>
<comment type="caution">
    <text evidence="2">The sequence shown here is derived from an EMBL/GenBank/DDBJ whole genome shotgun (WGS) entry which is preliminary data.</text>
</comment>
<organism evidence="2 3">
    <name type="scientific">Mycobacterium helveticum</name>
    <dbReference type="NCBI Taxonomy" id="2592811"/>
    <lineage>
        <taxon>Bacteria</taxon>
        <taxon>Bacillati</taxon>
        <taxon>Actinomycetota</taxon>
        <taxon>Actinomycetes</taxon>
        <taxon>Mycobacteriales</taxon>
        <taxon>Mycobacteriaceae</taxon>
        <taxon>Mycobacterium</taxon>
    </lineage>
</organism>
<dbReference type="Gene3D" id="3.10.450.50">
    <property type="match status" value="1"/>
</dbReference>
<dbReference type="Proteomes" id="UP000320513">
    <property type="component" value="Unassembled WGS sequence"/>
</dbReference>
<dbReference type="EMBL" id="VMQU01000113">
    <property type="protein sequence ID" value="TVS84727.1"/>
    <property type="molecule type" value="Genomic_DNA"/>
</dbReference>
<name>A0A557XGF6_9MYCO</name>
<reference evidence="2 3" key="1">
    <citation type="submission" date="2019-07" db="EMBL/GenBank/DDBJ databases">
        <title>New Mycobacterium species.</title>
        <authorList>
            <person name="Tortoli E."/>
            <person name="Ghielmetti G."/>
            <person name="Friedel U."/>
            <person name="Trovato A."/>
        </authorList>
    </citation>
    <scope>NUCLEOTIDE SEQUENCE [LARGE SCALE GENOMIC DNA]</scope>
    <source>
        <strain evidence="2 3">16-83</strain>
    </source>
</reference>